<dbReference type="InterPro" id="IPR007795">
    <property type="entry name" value="T7SS_EccB"/>
</dbReference>
<protein>
    <submittedName>
        <fullName evidence="11">Type VII secretion protein EccB</fullName>
    </submittedName>
</protein>
<dbReference type="Pfam" id="PF05108">
    <property type="entry name" value="T7SS_ESX1_EccB"/>
    <property type="match status" value="1"/>
</dbReference>
<comment type="caution">
    <text evidence="11">The sequence shown here is derived from an EMBL/GenBank/DDBJ whole genome shotgun (WGS) entry which is preliminary data.</text>
</comment>
<dbReference type="EMBL" id="JANDBD010000011">
    <property type="protein sequence ID" value="MCP9275474.1"/>
    <property type="molecule type" value="Genomic_DNA"/>
</dbReference>
<evidence type="ECO:0000313" key="11">
    <source>
        <dbReference type="EMBL" id="MCP9275474.1"/>
    </source>
</evidence>
<dbReference type="Proteomes" id="UP001651690">
    <property type="component" value="Unassembled WGS sequence"/>
</dbReference>
<keyword evidence="9 10" id="KW-0472">Membrane</keyword>
<keyword evidence="3" id="KW-1003">Cell membrane</keyword>
<evidence type="ECO:0000256" key="3">
    <source>
        <dbReference type="ARBA" id="ARBA00022475"/>
    </source>
</evidence>
<dbReference type="InterPro" id="IPR042485">
    <property type="entry name" value="T7SS_EccB_R3"/>
</dbReference>
<evidence type="ECO:0000256" key="6">
    <source>
        <dbReference type="ARBA" id="ARBA00022801"/>
    </source>
</evidence>
<proteinExistence type="inferred from homology"/>
<dbReference type="NCBIfam" id="TIGR03919">
    <property type="entry name" value="T7SS_EccB"/>
    <property type="match status" value="1"/>
</dbReference>
<evidence type="ECO:0000313" key="12">
    <source>
        <dbReference type="Proteomes" id="UP001651690"/>
    </source>
</evidence>
<keyword evidence="7" id="KW-0067">ATP-binding</keyword>
<evidence type="ECO:0000256" key="4">
    <source>
        <dbReference type="ARBA" id="ARBA00022692"/>
    </source>
</evidence>
<dbReference type="PANTHER" id="PTHR40765:SF2">
    <property type="entry name" value="ESX-2 SECRETION SYSTEM ATPASE ECCB2"/>
    <property type="match status" value="1"/>
</dbReference>
<comment type="subcellular location">
    <subcellularLocation>
        <location evidence="1">Cell membrane</location>
        <topology evidence="1">Single-pass membrane protein</topology>
    </subcellularLocation>
</comment>
<reference evidence="11 12" key="1">
    <citation type="submission" date="2022-06" db="EMBL/GenBank/DDBJ databases">
        <title>Mycolicibacterium sp. CAU 1645 isolated from seawater.</title>
        <authorList>
            <person name="Kim W."/>
        </authorList>
    </citation>
    <scope>NUCLEOTIDE SEQUENCE [LARGE SCALE GENOMIC DNA]</scope>
    <source>
        <strain evidence="11 12">CAU 1645</strain>
    </source>
</reference>
<organism evidence="11 12">
    <name type="scientific">Mycolicibacterium arenosum</name>
    <dbReference type="NCBI Taxonomy" id="2952157"/>
    <lineage>
        <taxon>Bacteria</taxon>
        <taxon>Bacillati</taxon>
        <taxon>Actinomycetota</taxon>
        <taxon>Actinomycetes</taxon>
        <taxon>Mycobacteriales</taxon>
        <taxon>Mycobacteriaceae</taxon>
        <taxon>Mycolicibacterium</taxon>
    </lineage>
</organism>
<keyword evidence="6" id="KW-0378">Hydrolase</keyword>
<feature type="transmembrane region" description="Helical" evidence="10">
    <location>
        <begin position="44"/>
        <end position="64"/>
    </location>
</feature>
<accession>A0ABT1MB74</accession>
<evidence type="ECO:0000256" key="5">
    <source>
        <dbReference type="ARBA" id="ARBA00022741"/>
    </source>
</evidence>
<keyword evidence="12" id="KW-1185">Reference proteome</keyword>
<keyword evidence="4 10" id="KW-0812">Transmembrane</keyword>
<dbReference type="PANTHER" id="PTHR40765">
    <property type="entry name" value="ESX-2 SECRETION SYSTEM ATPASE ECCB2"/>
    <property type="match status" value="1"/>
</dbReference>
<evidence type="ECO:0000256" key="7">
    <source>
        <dbReference type="ARBA" id="ARBA00022840"/>
    </source>
</evidence>
<sequence>MARQASTRLAASAQRFQARRLSHALVCREISLDEEPLRAQSRSLAVGGVLAAIAVAGCAVMAVVRPQGVPDSAPILLARESGAMFVRVDDALHPVPNLASARLIARTAAAPVVVAERSLTRLPRGPRLGIPGAPDAIGTPLAEPAWTVCDGERTIVLVGASSPPYDSARTVLVSPRGESAATTYLLYDGVRARVDLRERAVARALHLDGVAPVPVSRALLDALPELPAVTVPAIAGAGTTGPESVGGLPVGTVIRVARADAEEFHVVLADGLQRVGAVAAEVIRTAYRGAGDIATVSPAAVAASAAVDSLPVGGFPRSTRAPVGAADEMTVCVHWDRGDTVVASGDSTHLDTTGATALAQADGDGPRVDAVAMPGGRSVYVRSVGASGAAAAGGPRFLVTESGVLFGVADDEAATALGLPTPGAAPWPILAQLPAGPELAIAVASVPRDVPSA</sequence>
<evidence type="ECO:0000256" key="9">
    <source>
        <dbReference type="ARBA" id="ARBA00023136"/>
    </source>
</evidence>
<comment type="similarity">
    <text evidence="2">Belongs to the EccB family.</text>
</comment>
<dbReference type="Gene3D" id="2.40.50.910">
    <property type="entry name" value="Type VII secretion system EccB, repeat 3 domain"/>
    <property type="match status" value="1"/>
</dbReference>
<dbReference type="Gene3D" id="3.30.2390.20">
    <property type="entry name" value="Type VII secretion system EccB, repeat 1 domain"/>
    <property type="match status" value="1"/>
</dbReference>
<evidence type="ECO:0000256" key="2">
    <source>
        <dbReference type="ARBA" id="ARBA00008149"/>
    </source>
</evidence>
<name>A0ABT1MB74_9MYCO</name>
<dbReference type="InterPro" id="IPR044857">
    <property type="entry name" value="T7SS_EccB_R1"/>
</dbReference>
<evidence type="ECO:0000256" key="10">
    <source>
        <dbReference type="SAM" id="Phobius"/>
    </source>
</evidence>
<dbReference type="RefSeq" id="WP_255063315.1">
    <property type="nucleotide sequence ID" value="NZ_JANDBD010000011.1"/>
</dbReference>
<keyword evidence="5" id="KW-0547">Nucleotide-binding</keyword>
<gene>
    <name evidence="11" type="primary">eccB</name>
    <name evidence="11" type="ORF">NM203_25110</name>
</gene>
<evidence type="ECO:0000256" key="1">
    <source>
        <dbReference type="ARBA" id="ARBA00004162"/>
    </source>
</evidence>
<keyword evidence="8 10" id="KW-1133">Transmembrane helix</keyword>
<evidence type="ECO:0000256" key="8">
    <source>
        <dbReference type="ARBA" id="ARBA00022989"/>
    </source>
</evidence>